<dbReference type="SMR" id="V7BNP7"/>
<organism evidence="4 5">
    <name type="scientific">Phaseolus vulgaris</name>
    <name type="common">Kidney bean</name>
    <name type="synonym">French bean</name>
    <dbReference type="NCBI Taxonomy" id="3885"/>
    <lineage>
        <taxon>Eukaryota</taxon>
        <taxon>Viridiplantae</taxon>
        <taxon>Streptophyta</taxon>
        <taxon>Embryophyta</taxon>
        <taxon>Tracheophyta</taxon>
        <taxon>Spermatophyta</taxon>
        <taxon>Magnoliopsida</taxon>
        <taxon>eudicotyledons</taxon>
        <taxon>Gunneridae</taxon>
        <taxon>Pentapetalae</taxon>
        <taxon>rosids</taxon>
        <taxon>fabids</taxon>
        <taxon>Fabales</taxon>
        <taxon>Fabaceae</taxon>
        <taxon>Papilionoideae</taxon>
        <taxon>50 kb inversion clade</taxon>
        <taxon>NPAAA clade</taxon>
        <taxon>indigoferoid/millettioid clade</taxon>
        <taxon>Phaseoleae</taxon>
        <taxon>Phaseolus</taxon>
    </lineage>
</organism>
<dbReference type="Gramene" id="ESW19597">
    <property type="protein sequence ID" value="ESW19597"/>
    <property type="gene ID" value="PHAVU_006G138700g"/>
</dbReference>
<keyword evidence="2" id="KW-0732">Signal</keyword>
<accession>V7BNP7</accession>
<dbReference type="Pfam" id="PF14547">
    <property type="entry name" value="Hydrophob_seed"/>
    <property type="match status" value="1"/>
</dbReference>
<dbReference type="InterPro" id="IPR036312">
    <property type="entry name" value="Bifun_inhib/LTP/seed_sf"/>
</dbReference>
<dbReference type="SUPFAM" id="SSF47699">
    <property type="entry name" value="Bifunctional inhibitor/lipid-transfer protein/seed storage 2S albumin"/>
    <property type="match status" value="1"/>
</dbReference>
<feature type="chain" id="PRO_5004754777" description="Hydrophobic seed protein domain-containing protein" evidence="2">
    <location>
        <begin position="26"/>
        <end position="110"/>
    </location>
</feature>
<dbReference type="EMBL" id="CM002293">
    <property type="protein sequence ID" value="ESW19597.1"/>
    <property type="molecule type" value="Genomic_DNA"/>
</dbReference>
<dbReference type="InterPro" id="IPR027923">
    <property type="entry name" value="Hydrophob_seed_dom"/>
</dbReference>
<gene>
    <name evidence="4" type="ORF">PHAVU_006G138700g</name>
</gene>
<proteinExistence type="inferred from homology"/>
<feature type="signal peptide" evidence="2">
    <location>
        <begin position="1"/>
        <end position="25"/>
    </location>
</feature>
<keyword evidence="5" id="KW-1185">Reference proteome</keyword>
<evidence type="ECO:0000313" key="4">
    <source>
        <dbReference type="EMBL" id="ESW19597.1"/>
    </source>
</evidence>
<dbReference type="AlphaFoldDB" id="V7BNP7"/>
<evidence type="ECO:0000313" key="5">
    <source>
        <dbReference type="Proteomes" id="UP000000226"/>
    </source>
</evidence>
<comment type="similarity">
    <text evidence="1">Belongs to the plant LTP family. PEARLI1 subfamily.</text>
</comment>
<sequence length="110" mass="11889">MGSKSIVSLILFLSLNLSLFSMVSSNILAPAPSTLECSKLDLCLDILNLGEKLRPGNGCCSFLGDLVKGNSTLCLCDHVRTRIIGIPIALNIVLEYIGDLCRQDKTFICN</sequence>
<dbReference type="Gene3D" id="1.10.110.10">
    <property type="entry name" value="Plant lipid-transfer and hydrophobic proteins"/>
    <property type="match status" value="1"/>
</dbReference>
<feature type="domain" description="Hydrophobic seed protein" evidence="3">
    <location>
        <begin position="38"/>
        <end position="109"/>
    </location>
</feature>
<dbReference type="Proteomes" id="UP000000226">
    <property type="component" value="Chromosome 6"/>
</dbReference>
<evidence type="ECO:0000259" key="3">
    <source>
        <dbReference type="Pfam" id="PF14547"/>
    </source>
</evidence>
<evidence type="ECO:0000256" key="1">
    <source>
        <dbReference type="ARBA" id="ARBA00008965"/>
    </source>
</evidence>
<dbReference type="OrthoDB" id="1421092at2759"/>
<reference evidence="5" key="1">
    <citation type="journal article" date="2014" name="Nat. Genet.">
        <title>A reference genome for common bean and genome-wide analysis of dual domestications.</title>
        <authorList>
            <person name="Schmutz J."/>
            <person name="McClean P.E."/>
            <person name="Mamidi S."/>
            <person name="Wu G.A."/>
            <person name="Cannon S.B."/>
            <person name="Grimwood J."/>
            <person name="Jenkins J."/>
            <person name="Shu S."/>
            <person name="Song Q."/>
            <person name="Chavarro C."/>
            <person name="Torres-Torres M."/>
            <person name="Geffroy V."/>
            <person name="Moghaddam S.M."/>
            <person name="Gao D."/>
            <person name="Abernathy B."/>
            <person name="Barry K."/>
            <person name="Blair M."/>
            <person name="Brick M.A."/>
            <person name="Chovatia M."/>
            <person name="Gepts P."/>
            <person name="Goodstein D.M."/>
            <person name="Gonzales M."/>
            <person name="Hellsten U."/>
            <person name="Hyten D.L."/>
            <person name="Jia G."/>
            <person name="Kelly J.D."/>
            <person name="Kudrna D."/>
            <person name="Lee R."/>
            <person name="Richard M.M."/>
            <person name="Miklas P.N."/>
            <person name="Osorno J.M."/>
            <person name="Rodrigues J."/>
            <person name="Thareau V."/>
            <person name="Urrea C.A."/>
            <person name="Wang M."/>
            <person name="Yu Y."/>
            <person name="Zhang M."/>
            <person name="Wing R.A."/>
            <person name="Cregan P.B."/>
            <person name="Rokhsar D.S."/>
            <person name="Jackson S.A."/>
        </authorList>
    </citation>
    <scope>NUCLEOTIDE SEQUENCE [LARGE SCALE GENOMIC DNA]</scope>
    <source>
        <strain evidence="5">cv. G19833</strain>
    </source>
</reference>
<evidence type="ECO:0000256" key="2">
    <source>
        <dbReference type="SAM" id="SignalP"/>
    </source>
</evidence>
<protein>
    <recommendedName>
        <fullName evidence="3">Hydrophobic seed protein domain-containing protein</fullName>
    </recommendedName>
</protein>
<name>V7BNP7_PHAVU</name>